<accession>Q6J3R1</accession>
<organism evidence="2">
    <name type="scientific">Mus musculus</name>
    <name type="common">Mouse</name>
    <dbReference type="NCBI Taxonomy" id="10090"/>
    <lineage>
        <taxon>Eukaryota</taxon>
        <taxon>Metazoa</taxon>
        <taxon>Chordata</taxon>
        <taxon>Craniata</taxon>
        <taxon>Vertebrata</taxon>
        <taxon>Euteleostomi</taxon>
        <taxon>Mammalia</taxon>
        <taxon>Eutheria</taxon>
        <taxon>Euarchontoglires</taxon>
        <taxon>Glires</taxon>
        <taxon>Rodentia</taxon>
        <taxon>Myomorpha</taxon>
        <taxon>Muroidea</taxon>
        <taxon>Muridae</taxon>
        <taxon>Murinae</taxon>
        <taxon>Mus</taxon>
        <taxon>Mus</taxon>
    </lineage>
</organism>
<feature type="compositionally biased region" description="Low complexity" evidence="1">
    <location>
        <begin position="161"/>
        <end position="178"/>
    </location>
</feature>
<feature type="compositionally biased region" description="Basic and acidic residues" evidence="1">
    <location>
        <begin position="66"/>
        <end position="77"/>
    </location>
</feature>
<protein>
    <submittedName>
        <fullName evidence="2">Transient receptor potential 2-like protein</fullName>
    </submittedName>
</protein>
<dbReference type="AlphaFoldDB" id="Q6J3R1"/>
<reference evidence="2" key="1">
    <citation type="journal article" date="2004" name="J. Biol. Chem.">
        <title>Interaction of TRPC2 and TRPC6 in erythropoietin modulation of calcium influx.</title>
        <authorList>
            <person name="Chu X."/>
            <person name="Tong Q."/>
            <person name="Cheung J.Y."/>
            <person name="Wozney J."/>
            <person name="Conrad K."/>
            <person name="Mazack V."/>
            <person name="Zhang W."/>
            <person name="Stahl R."/>
            <person name="Barber D.L."/>
            <person name="Miller B.A."/>
        </authorList>
    </citation>
    <scope>NUCLEOTIDE SEQUENCE</scope>
    <source>
        <strain evidence="2">C57BL/6</strain>
    </source>
</reference>
<dbReference type="EMBL" id="AY603003">
    <property type="protein sequence ID" value="AAT12417.1"/>
    <property type="molecule type" value="mRNA"/>
</dbReference>
<dbReference type="UCSC" id="uc009iqo.1">
    <property type="organism name" value="mouse"/>
</dbReference>
<sequence>MGTKTHPVVPWSTKEISELKGMLKQLQPGPLGRAARMVLSAARKAPPASVVSPNNSHGEPGPSRAESAEPRAEEPNRKTAVGRRKRRKVQEPRRSLSNSSSQPNRRTGRTRQRQHRPQTKSDDGGVQAAGQCPICAGFFSIETLPQHAATCGESPPPQPASPASLSSSESVLWVSSPESSPPPSWVQCPICELQFSAREIEEHASVCGEVLPA</sequence>
<proteinExistence type="evidence at transcript level"/>
<feature type="region of interest" description="Disordered" evidence="1">
    <location>
        <begin position="26"/>
        <end position="128"/>
    </location>
</feature>
<name>Q6J3R1_MOUSE</name>
<gene>
    <name evidence="2" type="primary">Trpc2</name>
</gene>
<feature type="region of interest" description="Disordered" evidence="1">
    <location>
        <begin position="148"/>
        <end position="184"/>
    </location>
</feature>
<keyword evidence="2" id="KW-0675">Receptor</keyword>
<reference evidence="2" key="2">
    <citation type="journal article" date="2005" name="Cell Calcium">
        <title>Identification of an N-terminal TRPC2 splice variant which inhibits calcium influx.</title>
        <authorList>
            <person name="Chu X."/>
            <person name="Tong Q."/>
            <person name="Wozney J."/>
            <person name="Zhang W."/>
            <person name="Cheung J.Y."/>
            <person name="Conrad K."/>
            <person name="Mazack V."/>
            <person name="Stahl R."/>
            <person name="Barber D.L."/>
            <person name="Miller B.A."/>
        </authorList>
    </citation>
    <scope>NUCLEOTIDE SEQUENCE</scope>
    <source>
        <strain evidence="2">C57BL/6</strain>
    </source>
</reference>
<feature type="compositionally biased region" description="Basic residues" evidence="1">
    <location>
        <begin position="106"/>
        <end position="118"/>
    </location>
</feature>
<dbReference type="OrthoDB" id="25840at2759"/>
<evidence type="ECO:0000256" key="1">
    <source>
        <dbReference type="SAM" id="MobiDB-lite"/>
    </source>
</evidence>
<evidence type="ECO:0000313" key="2">
    <source>
        <dbReference type="EMBL" id="AAT12417.1"/>
    </source>
</evidence>
<feature type="compositionally biased region" description="Polar residues" evidence="1">
    <location>
        <begin position="95"/>
        <end position="104"/>
    </location>
</feature>